<proteinExistence type="predicted"/>
<protein>
    <submittedName>
        <fullName evidence="3 4">PE-PGRS family protein</fullName>
    </submittedName>
</protein>
<feature type="region of interest" description="Disordered" evidence="1">
    <location>
        <begin position="98"/>
        <end position="151"/>
    </location>
</feature>
<dbReference type="WBParaSite" id="maker-uti_cns_0046226-snap-gene-1.37-mRNA-1">
    <property type="protein sequence ID" value="maker-uti_cns_0046226-snap-gene-1.37-mRNA-1"/>
    <property type="gene ID" value="maker-uti_cns_0046226-snap-gene-1.37"/>
</dbReference>
<accession>A0A1I8JFJ5</accession>
<dbReference type="WBParaSite" id="maker-uti_cns_0047274-snap-gene-0.24-mRNA-1">
    <property type="protein sequence ID" value="maker-uti_cns_0047274-snap-gene-0.24-mRNA-1"/>
    <property type="gene ID" value="maker-uti_cns_0047274-snap-gene-0.24"/>
</dbReference>
<name>A0A1I8JFJ5_9PLAT</name>
<evidence type="ECO:0000313" key="3">
    <source>
        <dbReference type="WBParaSite" id="maker-uti_cns_0046226-snap-gene-1.37-mRNA-1"/>
    </source>
</evidence>
<evidence type="ECO:0000313" key="2">
    <source>
        <dbReference type="Proteomes" id="UP000095280"/>
    </source>
</evidence>
<evidence type="ECO:0000313" key="4">
    <source>
        <dbReference type="WBParaSite" id="maker-uti_cns_0047274-snap-gene-0.24-mRNA-1"/>
    </source>
</evidence>
<sequence length="260" mass="24537">MTINVTGCYRVKTAGAKGGDSFGRDQKHGGRGALIAGNVILAAGTQLSIVVGQAGGTAHTDEYASGGGGGGGSFVYRTLDNGLLMAAGGGGGASYKYDGQPGEAGNNGTGSVGTEDPNQMGTGGINGNPGSNDQSTAAEDRNPGGCGAGWLGRPAIARTRKEYGDRGGSRADGWVGGSAGKGSLADGGFGGGGGGGAAAIKGAAGAGGGYSGGGAGSRSSYAGGGGGSFCGGIDCMATTGGNIKSEHGFVLLRLLVGACN</sequence>
<keyword evidence="2" id="KW-1185">Reference proteome</keyword>
<evidence type="ECO:0000256" key="1">
    <source>
        <dbReference type="SAM" id="MobiDB-lite"/>
    </source>
</evidence>
<dbReference type="Proteomes" id="UP000095280">
    <property type="component" value="Unplaced"/>
</dbReference>
<organism evidence="2 4">
    <name type="scientific">Macrostomum lignano</name>
    <dbReference type="NCBI Taxonomy" id="282301"/>
    <lineage>
        <taxon>Eukaryota</taxon>
        <taxon>Metazoa</taxon>
        <taxon>Spiralia</taxon>
        <taxon>Lophotrochozoa</taxon>
        <taxon>Platyhelminthes</taxon>
        <taxon>Rhabditophora</taxon>
        <taxon>Macrostomorpha</taxon>
        <taxon>Macrostomida</taxon>
        <taxon>Macrostomidae</taxon>
        <taxon>Macrostomum</taxon>
    </lineage>
</organism>
<reference evidence="3 4" key="1">
    <citation type="submission" date="2016-11" db="UniProtKB">
        <authorList>
            <consortium name="WormBaseParasite"/>
        </authorList>
    </citation>
    <scope>IDENTIFICATION</scope>
</reference>
<feature type="compositionally biased region" description="Polar residues" evidence="1">
    <location>
        <begin position="128"/>
        <end position="137"/>
    </location>
</feature>
<dbReference type="AlphaFoldDB" id="A0A1I8JFJ5"/>